<evidence type="ECO:0000313" key="1">
    <source>
        <dbReference type="EMBL" id="UOQ93264.1"/>
    </source>
</evidence>
<sequence length="74" mass="8411">MRLRELSQKEVIDVEEGKKLGVLGKADLIVDPDGLIQSLIILNEGLFKSRDSIEIDWKQISIIGEDTILLKKHR</sequence>
<dbReference type="NCBIfam" id="TIGR02888">
    <property type="entry name" value="spore_YlmC_YmxH"/>
    <property type="match status" value="1"/>
</dbReference>
<accession>A0ABY4GYX4</accession>
<dbReference type="InterPro" id="IPR014238">
    <property type="entry name" value="Spore_YlmC/YmxH"/>
</dbReference>
<name>A0ABY4GYX4_9BACI</name>
<dbReference type="InterPro" id="IPR011033">
    <property type="entry name" value="PRC_barrel-like_sf"/>
</dbReference>
<keyword evidence="2" id="KW-1185">Reference proteome</keyword>
<dbReference type="PANTHER" id="PTHR40061">
    <property type="entry name" value="SPORULATION PROTEIN YLMC-RELATED"/>
    <property type="match status" value="1"/>
</dbReference>
<reference evidence="1 2" key="1">
    <citation type="submission" date="2022-04" db="EMBL/GenBank/DDBJ databases">
        <title>Halobacillus sp. isolated from saltern.</title>
        <authorList>
            <person name="Won M."/>
            <person name="Lee C.-M."/>
            <person name="Woen H.-Y."/>
            <person name="Kwon S.-W."/>
        </authorList>
    </citation>
    <scope>NUCLEOTIDE SEQUENCE [LARGE SCALE GENOMIC DNA]</scope>
    <source>
        <strain evidence="1 2">SSTM10-2</strain>
    </source>
</reference>
<dbReference type="Proteomes" id="UP000831880">
    <property type="component" value="Chromosome"/>
</dbReference>
<dbReference type="EMBL" id="CP095074">
    <property type="protein sequence ID" value="UOQ93264.1"/>
    <property type="molecule type" value="Genomic_DNA"/>
</dbReference>
<protein>
    <submittedName>
        <fullName evidence="1">YlmC/YmxH family sporulation protein</fullName>
    </submittedName>
</protein>
<dbReference type="RefSeq" id="WP_244752866.1">
    <property type="nucleotide sequence ID" value="NZ_CP095074.1"/>
</dbReference>
<dbReference type="SUPFAM" id="SSF50346">
    <property type="entry name" value="PRC-barrel domain"/>
    <property type="match status" value="1"/>
</dbReference>
<evidence type="ECO:0000313" key="2">
    <source>
        <dbReference type="Proteomes" id="UP000831880"/>
    </source>
</evidence>
<proteinExistence type="predicted"/>
<dbReference type="PANTHER" id="PTHR40061:SF1">
    <property type="entry name" value="SPORULATION PROTEIN YLMC-RELATED"/>
    <property type="match status" value="1"/>
</dbReference>
<dbReference type="Gene3D" id="2.30.30.240">
    <property type="entry name" value="PRC-barrel domain"/>
    <property type="match status" value="1"/>
</dbReference>
<organism evidence="1 2">
    <name type="scientific">Halobacillus shinanisalinarum</name>
    <dbReference type="NCBI Taxonomy" id="2932258"/>
    <lineage>
        <taxon>Bacteria</taxon>
        <taxon>Bacillati</taxon>
        <taxon>Bacillota</taxon>
        <taxon>Bacilli</taxon>
        <taxon>Bacillales</taxon>
        <taxon>Bacillaceae</taxon>
        <taxon>Halobacillus</taxon>
    </lineage>
</organism>
<gene>
    <name evidence="1" type="ORF">MUO14_23280</name>
</gene>